<sequence length="416" mass="46946">CIFEDEGYQNLYPLSLTRPVFELKCGQVTLRERILRNFPGVYVSYFLRDYLATVFSQGKKEVSVNEMEALKREDVFFINGRWLLSKGELSLTGEEEVGICGEETLYLRATTKTIKDCFSLNFREFIDSLKQKLKKKEVKARMITYPWDLINNNCWALEEDFEFRVKEGIQGKLPSSATIYGEKDRVFIARSATIQPLVLLDSTKGSIYIDEEAIVFAHSHIKGPSYIGKKSQILGANIGEGISIGPLCRVGGEVEETIIHGFTNKAHRGFLGHSYLGEWINIGALCTNSDIKNDYSTVQVYVKGEFMDSEATKVGSFMGDHTKLGIGCLLNTGTVIGVGSNIVTAGKVLPKFIPSFTWYLNGKFYKGYGLKQIIETAKVVMSRRKVTMSSEEVKVLEEAFKITKREREKLIEKSKR</sequence>
<dbReference type="AlphaFoldDB" id="A0A523Y3W3"/>
<dbReference type="SUPFAM" id="SSF51161">
    <property type="entry name" value="Trimeric LpxA-like enzymes"/>
    <property type="match status" value="1"/>
</dbReference>
<dbReference type="NCBIfam" id="TIGR03991">
    <property type="entry name" value="alt_bact_glmU"/>
    <property type="match status" value="1"/>
</dbReference>
<gene>
    <name evidence="3" type="ORF">E3J32_00830</name>
</gene>
<keyword evidence="2" id="KW-0012">Acyltransferase</keyword>
<comment type="caution">
    <text evidence="3">The sequence shown here is derived from an EMBL/GenBank/DDBJ whole genome shotgun (WGS) entry which is preliminary data.</text>
</comment>
<reference evidence="3 4" key="1">
    <citation type="submission" date="2019-03" db="EMBL/GenBank/DDBJ databases">
        <title>Metabolic potential of uncultured bacteria and archaea associated with petroleum seepage in deep-sea sediments.</title>
        <authorList>
            <person name="Dong X."/>
            <person name="Hubert C."/>
        </authorList>
    </citation>
    <scope>NUCLEOTIDE SEQUENCE [LARGE SCALE GENOMIC DNA]</scope>
    <source>
        <strain evidence="3">E29_bin25</strain>
    </source>
</reference>
<dbReference type="GO" id="GO:0016779">
    <property type="term" value="F:nucleotidyltransferase activity"/>
    <property type="evidence" value="ECO:0007669"/>
    <property type="project" value="UniProtKB-ARBA"/>
</dbReference>
<dbReference type="PANTHER" id="PTHR43584">
    <property type="entry name" value="NUCLEOTIDYL TRANSFERASE"/>
    <property type="match status" value="1"/>
</dbReference>
<evidence type="ECO:0000256" key="1">
    <source>
        <dbReference type="ARBA" id="ARBA00022679"/>
    </source>
</evidence>
<evidence type="ECO:0000313" key="3">
    <source>
        <dbReference type="EMBL" id="TET86172.1"/>
    </source>
</evidence>
<feature type="non-terminal residue" evidence="3">
    <location>
        <position position="1"/>
    </location>
</feature>
<protein>
    <recommendedName>
        <fullName evidence="5">Glucose-1-phosphate thymidylyltransferase</fullName>
    </recommendedName>
</protein>
<name>A0A523Y3W3_UNCAE</name>
<dbReference type="InterPro" id="IPR050065">
    <property type="entry name" value="GlmU-like"/>
</dbReference>
<evidence type="ECO:0000313" key="4">
    <source>
        <dbReference type="Proteomes" id="UP000315669"/>
    </source>
</evidence>
<organism evidence="3 4">
    <name type="scientific">Aerophobetes bacterium</name>
    <dbReference type="NCBI Taxonomy" id="2030807"/>
    <lineage>
        <taxon>Bacteria</taxon>
        <taxon>Candidatus Aerophobota</taxon>
    </lineage>
</organism>
<dbReference type="PANTHER" id="PTHR43584:SF9">
    <property type="entry name" value="TRANSFERASE HEXAPEPTIDE REPEAT CONTAINING PROTEIN"/>
    <property type="match status" value="1"/>
</dbReference>
<dbReference type="InterPro" id="IPR011004">
    <property type="entry name" value="Trimer_LpxA-like_sf"/>
</dbReference>
<accession>A0A523Y3W3</accession>
<dbReference type="Gene3D" id="2.160.10.10">
    <property type="entry name" value="Hexapeptide repeat proteins"/>
    <property type="match status" value="1"/>
</dbReference>
<dbReference type="EMBL" id="SOII01000058">
    <property type="protein sequence ID" value="TET86172.1"/>
    <property type="molecule type" value="Genomic_DNA"/>
</dbReference>
<keyword evidence="1" id="KW-0808">Transferase</keyword>
<dbReference type="Proteomes" id="UP000315669">
    <property type="component" value="Unassembled WGS sequence"/>
</dbReference>
<proteinExistence type="predicted"/>
<dbReference type="Pfam" id="PF13562">
    <property type="entry name" value="NTP_transf_4"/>
    <property type="match status" value="1"/>
</dbReference>
<dbReference type="InterPro" id="IPR023917">
    <property type="entry name" value="Bifunctiontional_GlmU_bac-type"/>
</dbReference>
<dbReference type="GO" id="GO:0016746">
    <property type="term" value="F:acyltransferase activity"/>
    <property type="evidence" value="ECO:0007669"/>
    <property type="project" value="UniProtKB-KW"/>
</dbReference>
<evidence type="ECO:0000256" key="2">
    <source>
        <dbReference type="ARBA" id="ARBA00023315"/>
    </source>
</evidence>
<evidence type="ECO:0008006" key="5">
    <source>
        <dbReference type="Google" id="ProtNLM"/>
    </source>
</evidence>